<reference evidence="2" key="2">
    <citation type="submission" date="2020-09" db="EMBL/GenBank/DDBJ databases">
        <authorList>
            <person name="Sun Q."/>
            <person name="Ohkuma M."/>
        </authorList>
    </citation>
    <scope>NUCLEOTIDE SEQUENCE</scope>
    <source>
        <strain evidence="2">JCM 13064</strain>
    </source>
</reference>
<proteinExistence type="predicted"/>
<dbReference type="EMBL" id="BMNT01000006">
    <property type="protein sequence ID" value="GGK72305.1"/>
    <property type="molecule type" value="Genomic_DNA"/>
</dbReference>
<dbReference type="PROSITE" id="PS50943">
    <property type="entry name" value="HTH_CROC1"/>
    <property type="match status" value="1"/>
</dbReference>
<comment type="caution">
    <text evidence="2">The sequence shown here is derived from an EMBL/GenBank/DDBJ whole genome shotgun (WGS) entry which is preliminary data.</text>
</comment>
<keyword evidence="3" id="KW-1185">Reference proteome</keyword>
<dbReference type="Gene3D" id="1.10.260.40">
    <property type="entry name" value="lambda repressor-like DNA-binding domains"/>
    <property type="match status" value="1"/>
</dbReference>
<dbReference type="RefSeq" id="WP_268241536.1">
    <property type="nucleotide sequence ID" value="NZ_BMNT01000006.1"/>
</dbReference>
<organism evidence="2 3">
    <name type="scientific">Sphaerisporangium melleum</name>
    <dbReference type="NCBI Taxonomy" id="321316"/>
    <lineage>
        <taxon>Bacteria</taxon>
        <taxon>Bacillati</taxon>
        <taxon>Actinomycetota</taxon>
        <taxon>Actinomycetes</taxon>
        <taxon>Streptosporangiales</taxon>
        <taxon>Streptosporangiaceae</taxon>
        <taxon>Sphaerisporangium</taxon>
    </lineage>
</organism>
<dbReference type="InterPro" id="IPR043917">
    <property type="entry name" value="DUF5753"/>
</dbReference>
<dbReference type="AlphaFoldDB" id="A0A917QW07"/>
<dbReference type="CDD" id="cd00093">
    <property type="entry name" value="HTH_XRE"/>
    <property type="match status" value="1"/>
</dbReference>
<feature type="domain" description="HTH cro/C1-type" evidence="1">
    <location>
        <begin position="31"/>
        <end position="85"/>
    </location>
</feature>
<sequence length="307" mass="34141">MTGGTLFVVDREVVAVGRGPTVRRRRLAGELRRLRERHAMTIEEVAEQVGWSTAKLSRVETARVGITSPDLTRLLDLYELDGHKRAALHGLARAARTKGWWDAYSDSLPSDYATYIQLEAEAAFVRSFDGMLVHGLLQTEDYAREVIRSSLMALSPPAEVERRVEVRMTRQKLLLAEDDPLRFWAVIEEAALLRHVGSASVMREQYAKLLEFAARDNITIQVLPIAVGAHPATAGSFAILEFREPHDPNVAYVENMTSILYVEGDVELYRYTLAFDHLRAAALSPDASRALIGDLAERSQSVAAGAE</sequence>
<dbReference type="Proteomes" id="UP000645217">
    <property type="component" value="Unassembled WGS sequence"/>
</dbReference>
<dbReference type="SUPFAM" id="SSF47413">
    <property type="entry name" value="lambda repressor-like DNA-binding domains"/>
    <property type="match status" value="1"/>
</dbReference>
<dbReference type="GO" id="GO:0003677">
    <property type="term" value="F:DNA binding"/>
    <property type="evidence" value="ECO:0007669"/>
    <property type="project" value="InterPro"/>
</dbReference>
<evidence type="ECO:0000259" key="1">
    <source>
        <dbReference type="PROSITE" id="PS50943"/>
    </source>
</evidence>
<gene>
    <name evidence="2" type="ORF">GCM10007964_13860</name>
</gene>
<dbReference type="Pfam" id="PF13560">
    <property type="entry name" value="HTH_31"/>
    <property type="match status" value="1"/>
</dbReference>
<evidence type="ECO:0000313" key="2">
    <source>
        <dbReference type="EMBL" id="GGK72305.1"/>
    </source>
</evidence>
<dbReference type="Pfam" id="PF19054">
    <property type="entry name" value="DUF5753"/>
    <property type="match status" value="1"/>
</dbReference>
<evidence type="ECO:0000313" key="3">
    <source>
        <dbReference type="Proteomes" id="UP000645217"/>
    </source>
</evidence>
<dbReference type="SMART" id="SM00530">
    <property type="entry name" value="HTH_XRE"/>
    <property type="match status" value="1"/>
</dbReference>
<dbReference type="InterPro" id="IPR010982">
    <property type="entry name" value="Lambda_DNA-bd_dom_sf"/>
</dbReference>
<name>A0A917QW07_9ACTN</name>
<reference evidence="2" key="1">
    <citation type="journal article" date="2014" name="Int. J. Syst. Evol. Microbiol.">
        <title>Complete genome sequence of Corynebacterium casei LMG S-19264T (=DSM 44701T), isolated from a smear-ripened cheese.</title>
        <authorList>
            <consortium name="US DOE Joint Genome Institute (JGI-PGF)"/>
            <person name="Walter F."/>
            <person name="Albersmeier A."/>
            <person name="Kalinowski J."/>
            <person name="Ruckert C."/>
        </authorList>
    </citation>
    <scope>NUCLEOTIDE SEQUENCE</scope>
    <source>
        <strain evidence="2">JCM 13064</strain>
    </source>
</reference>
<dbReference type="InterPro" id="IPR001387">
    <property type="entry name" value="Cro/C1-type_HTH"/>
</dbReference>
<protein>
    <submittedName>
        <fullName evidence="2">Transcriptional regulator</fullName>
    </submittedName>
</protein>
<accession>A0A917QW07</accession>